<proteinExistence type="predicted"/>
<reference evidence="3 4" key="1">
    <citation type="submission" date="2019-04" db="EMBL/GenBank/DDBJ databases">
        <authorList>
            <person name="Yang Y."/>
            <person name="Wei D."/>
        </authorList>
    </citation>
    <scope>NUCLEOTIDE SEQUENCE [LARGE SCALE GENOMIC DNA]</scope>
    <source>
        <strain evidence="3 4">L-1-4w-11</strain>
    </source>
</reference>
<sequence>MARWTAAAVLAALLIILASLADARAASAASQTLFVELFVNGAPRATLAELRIEDERMTMAASVLRDAGVAVRGEAEIDLAAAGFSPAYDALRQTLHLTVPAALLPISRRSGPARERVLADVATGAAFNYDAFVQTSGGRTSASLWSEARLFGAFGNLSTTGVVRAGSGLGNGYLRYDTRLRHVDADRALVFTGGDLITGAMAWTRPVRLGGVQIGRNFRSRPDLVTMPLPSFSGEAAVPSAVDLFIDGYRQQSDSVAPGRFVVDGMPVVSGAGTATIVTTDAVGRQVATSVPFYVAPDLLRPGLVDFSAEIGLVRKRYGLDSFAYGRAAASGFVRRGMTPRLTLEANGEWSERSAALGAGAVWMPGLFGTLSASVIASRADGTSGTQITAGYQYTGRSFSFAAEHRRRSDGFRTLADFDLRDMPAGGSSTRAIASLNLDRWGSIGAGYIDVKPLRGARARLATASWSVPVTRSAFAFVSADYDLDRRAVSGQFRIAFPLGGGSASTGVGRDRGRGFQTQAEYSRAAPLTGGIGINAGAAIDERGRTYGQGEAVFRTHSAQFTVGGSIADRRGAVWAGASGSVVSLDGGIFAANDVSDAFAVVSTGGIADVPVHYENQLVGKTDARGHLLIPRIIAYQPATVSIDPMKLEAGLMPTAVRRRIAVAEGAATVIAMPIRTLRSATIALVDDGGQPITAGAVATLADGTQSIVGWDGILYVEDVAQARSIAIRQPDGAQCRAAVADLDGAVSFDRREHVTCH</sequence>
<evidence type="ECO:0000313" key="3">
    <source>
        <dbReference type="EMBL" id="TKD53327.1"/>
    </source>
</evidence>
<keyword evidence="1" id="KW-0732">Signal</keyword>
<dbReference type="GO" id="GO:0009297">
    <property type="term" value="P:pilus assembly"/>
    <property type="evidence" value="ECO:0007669"/>
    <property type="project" value="InterPro"/>
</dbReference>
<accession>A0A4U1L8L9</accession>
<feature type="domain" description="PapC-like C-terminal" evidence="2">
    <location>
        <begin position="683"/>
        <end position="739"/>
    </location>
</feature>
<dbReference type="InterPro" id="IPR000015">
    <property type="entry name" value="Fimb_usher"/>
</dbReference>
<gene>
    <name evidence="3" type="ORF">FBR43_03120</name>
</gene>
<dbReference type="EMBL" id="SWKR01000001">
    <property type="protein sequence ID" value="TKD53327.1"/>
    <property type="molecule type" value="Genomic_DNA"/>
</dbReference>
<dbReference type="InterPro" id="IPR025949">
    <property type="entry name" value="PapC-like_C"/>
</dbReference>
<dbReference type="GO" id="GO:0009279">
    <property type="term" value="C:cell outer membrane"/>
    <property type="evidence" value="ECO:0007669"/>
    <property type="project" value="TreeGrafter"/>
</dbReference>
<dbReference type="Gene3D" id="2.60.40.3110">
    <property type="match status" value="1"/>
</dbReference>
<dbReference type="InterPro" id="IPR042186">
    <property type="entry name" value="FimD_plug_dom"/>
</dbReference>
<protein>
    <submittedName>
        <fullName evidence="3">Fimbrial biogenesis outer membrane usher protein</fullName>
    </submittedName>
</protein>
<dbReference type="Pfam" id="PF00577">
    <property type="entry name" value="Usher"/>
    <property type="match status" value="1"/>
</dbReference>
<dbReference type="Gene3D" id="2.60.40.2610">
    <property type="entry name" value="Outer membrane usher protein FimD, plug domain"/>
    <property type="match status" value="1"/>
</dbReference>
<comment type="caution">
    <text evidence="3">The sequence shown here is derived from an EMBL/GenBank/DDBJ whole genome shotgun (WGS) entry which is preliminary data.</text>
</comment>
<dbReference type="AlphaFoldDB" id="A0A4U1L8L9"/>
<dbReference type="Proteomes" id="UP000309138">
    <property type="component" value="Unassembled WGS sequence"/>
</dbReference>
<dbReference type="Pfam" id="PF13953">
    <property type="entry name" value="PapC_C"/>
    <property type="match status" value="1"/>
</dbReference>
<dbReference type="PANTHER" id="PTHR30451:SF5">
    <property type="entry name" value="SLR0019 PROTEIN"/>
    <property type="match status" value="1"/>
</dbReference>
<keyword evidence="4" id="KW-1185">Reference proteome</keyword>
<evidence type="ECO:0000259" key="2">
    <source>
        <dbReference type="Pfam" id="PF13953"/>
    </source>
</evidence>
<dbReference type="PANTHER" id="PTHR30451">
    <property type="entry name" value="OUTER MEMBRANE USHER PROTEIN"/>
    <property type="match status" value="1"/>
</dbReference>
<dbReference type="GO" id="GO:0015473">
    <property type="term" value="F:fimbrial usher porin activity"/>
    <property type="evidence" value="ECO:0007669"/>
    <property type="project" value="InterPro"/>
</dbReference>
<organism evidence="3 4">
    <name type="scientific">Sphingomonas baiyangensis</name>
    <dbReference type="NCBI Taxonomy" id="2572576"/>
    <lineage>
        <taxon>Bacteria</taxon>
        <taxon>Pseudomonadati</taxon>
        <taxon>Pseudomonadota</taxon>
        <taxon>Alphaproteobacteria</taxon>
        <taxon>Sphingomonadales</taxon>
        <taxon>Sphingomonadaceae</taxon>
        <taxon>Sphingomonas</taxon>
    </lineage>
</organism>
<evidence type="ECO:0000313" key="4">
    <source>
        <dbReference type="Proteomes" id="UP000309138"/>
    </source>
</evidence>
<feature type="chain" id="PRO_5020224811" evidence="1">
    <location>
        <begin position="29"/>
        <end position="758"/>
    </location>
</feature>
<dbReference type="OrthoDB" id="8587at2"/>
<name>A0A4U1L8L9_9SPHN</name>
<evidence type="ECO:0000256" key="1">
    <source>
        <dbReference type="SAM" id="SignalP"/>
    </source>
</evidence>
<dbReference type="RefSeq" id="WP_136941745.1">
    <property type="nucleotide sequence ID" value="NZ_SWKR01000001.1"/>
</dbReference>
<feature type="signal peptide" evidence="1">
    <location>
        <begin position="1"/>
        <end position="28"/>
    </location>
</feature>